<name>A0ABT3FW17_9BACT</name>
<organism evidence="1 2">
    <name type="scientific">Luteolibacter flavescens</name>
    <dbReference type="NCBI Taxonomy" id="1859460"/>
    <lineage>
        <taxon>Bacteria</taxon>
        <taxon>Pseudomonadati</taxon>
        <taxon>Verrucomicrobiota</taxon>
        <taxon>Verrucomicrobiia</taxon>
        <taxon>Verrucomicrobiales</taxon>
        <taxon>Verrucomicrobiaceae</taxon>
        <taxon>Luteolibacter</taxon>
    </lineage>
</organism>
<dbReference type="RefSeq" id="WP_264503704.1">
    <property type="nucleotide sequence ID" value="NZ_JAPDDS010000022.1"/>
</dbReference>
<sequence length="306" mass="34103">MKHLRTRWQEAAGRDFVDDLVSRGRSGNGLTVMRSPFGETDAGRLDLRGLTLPGSAQLRRIAFAPADLGASVWKGVWLERCTFHEAGFDHADLRSIAEHGNGFTGCTFARSSFRDAAIGYRGSRFESCTFEAADFRGAVFVRPEFNGCEFHGCKLDGCDLNGSSFDRCRFTGTLRNVWFRGGFPHPDDLERYGTPRVNGMKEVSFEAACLRDASFSNACDLSSVKLPHDGRHALITGWLRKLAHLESASREWPAPARRTADLFVASHRVHAVTQDWFIVNRDDLDEEFGIETAALIWQSITTPPAR</sequence>
<evidence type="ECO:0000313" key="2">
    <source>
        <dbReference type="Proteomes" id="UP001207930"/>
    </source>
</evidence>
<dbReference type="Pfam" id="PF00805">
    <property type="entry name" value="Pentapeptide"/>
    <property type="match status" value="1"/>
</dbReference>
<reference evidence="1 2" key="1">
    <citation type="submission" date="2022-10" db="EMBL/GenBank/DDBJ databases">
        <title>Luteolibacter flavescens strain MCCC 1K03193, whole genome shotgun sequencing project.</title>
        <authorList>
            <person name="Zhao G."/>
            <person name="Shen L."/>
        </authorList>
    </citation>
    <scope>NUCLEOTIDE SEQUENCE [LARGE SCALE GENOMIC DNA]</scope>
    <source>
        <strain evidence="1 2">MCCC 1K03193</strain>
    </source>
</reference>
<dbReference type="PANTHER" id="PTHR14136:SF17">
    <property type="entry name" value="BTB_POZ DOMAIN-CONTAINING PROTEIN KCTD9"/>
    <property type="match status" value="1"/>
</dbReference>
<comment type="caution">
    <text evidence="1">The sequence shown here is derived from an EMBL/GenBank/DDBJ whole genome shotgun (WGS) entry which is preliminary data.</text>
</comment>
<evidence type="ECO:0000313" key="1">
    <source>
        <dbReference type="EMBL" id="MCW1887747.1"/>
    </source>
</evidence>
<keyword evidence="2" id="KW-1185">Reference proteome</keyword>
<dbReference type="Proteomes" id="UP001207930">
    <property type="component" value="Unassembled WGS sequence"/>
</dbReference>
<dbReference type="InterPro" id="IPR001646">
    <property type="entry name" value="5peptide_repeat"/>
</dbReference>
<dbReference type="InterPro" id="IPR051082">
    <property type="entry name" value="Pentapeptide-BTB/POZ_domain"/>
</dbReference>
<dbReference type="SUPFAM" id="SSF141571">
    <property type="entry name" value="Pentapeptide repeat-like"/>
    <property type="match status" value="1"/>
</dbReference>
<accession>A0ABT3FW17</accession>
<dbReference type="EMBL" id="JAPDDS010000022">
    <property type="protein sequence ID" value="MCW1887747.1"/>
    <property type="molecule type" value="Genomic_DNA"/>
</dbReference>
<gene>
    <name evidence="1" type="ORF">OKA04_23620</name>
</gene>
<protein>
    <submittedName>
        <fullName evidence="1">Pentapeptide repeat-containing protein</fullName>
    </submittedName>
</protein>
<dbReference type="PANTHER" id="PTHR14136">
    <property type="entry name" value="BTB_POZ DOMAIN-CONTAINING PROTEIN KCTD9"/>
    <property type="match status" value="1"/>
</dbReference>
<proteinExistence type="predicted"/>
<dbReference type="Gene3D" id="2.160.20.80">
    <property type="entry name" value="E3 ubiquitin-protein ligase SopA"/>
    <property type="match status" value="1"/>
</dbReference>